<dbReference type="Gene3D" id="3.40.30.10">
    <property type="entry name" value="Glutaredoxin"/>
    <property type="match status" value="1"/>
</dbReference>
<dbReference type="OrthoDB" id="9795531at2"/>
<evidence type="ECO:0000313" key="2">
    <source>
        <dbReference type="EMBL" id="TFB13224.1"/>
    </source>
</evidence>
<dbReference type="EMBL" id="SOPW01000028">
    <property type="protein sequence ID" value="TFB13224.1"/>
    <property type="molecule type" value="Genomic_DNA"/>
</dbReference>
<evidence type="ECO:0000259" key="1">
    <source>
        <dbReference type="Pfam" id="PF00462"/>
    </source>
</evidence>
<accession>A0A4Y8IB92</accession>
<dbReference type="Pfam" id="PF00462">
    <property type="entry name" value="Glutaredoxin"/>
    <property type="match status" value="1"/>
</dbReference>
<evidence type="ECO:0000313" key="3">
    <source>
        <dbReference type="Proteomes" id="UP000297975"/>
    </source>
</evidence>
<sequence length="78" mass="9133">MLNKNVVIYTNESQDSVKLKNILNEWDIDYEERNISENNDYLIELQKKGIFATPATFIDNYCIQGVQPDHLKTELNIN</sequence>
<organism evidence="2 3">
    <name type="scientific">Filobacillus milosensis</name>
    <dbReference type="NCBI Taxonomy" id="94137"/>
    <lineage>
        <taxon>Bacteria</taxon>
        <taxon>Bacillati</taxon>
        <taxon>Bacillota</taxon>
        <taxon>Bacilli</taxon>
        <taxon>Bacillales</taxon>
        <taxon>Bacillaceae</taxon>
        <taxon>Filobacillus</taxon>
    </lineage>
</organism>
<dbReference type="InterPro" id="IPR002109">
    <property type="entry name" value="Glutaredoxin"/>
</dbReference>
<name>A0A4Y8IB92_9BACI</name>
<reference evidence="2 3" key="1">
    <citation type="submission" date="2019-03" db="EMBL/GenBank/DDBJ databases">
        <authorList>
            <person name="He R.-H."/>
        </authorList>
    </citation>
    <scope>NUCLEOTIDE SEQUENCE [LARGE SCALE GENOMIC DNA]</scope>
    <source>
        <strain evidence="3">SH 714</strain>
    </source>
</reference>
<protein>
    <submittedName>
        <fullName evidence="2">Glutaredoxin family protein</fullName>
    </submittedName>
</protein>
<comment type="caution">
    <text evidence="2">The sequence shown here is derived from an EMBL/GenBank/DDBJ whole genome shotgun (WGS) entry which is preliminary data.</text>
</comment>
<dbReference type="AlphaFoldDB" id="A0A4Y8IB92"/>
<dbReference type="SUPFAM" id="SSF52833">
    <property type="entry name" value="Thioredoxin-like"/>
    <property type="match status" value="1"/>
</dbReference>
<dbReference type="Proteomes" id="UP000297975">
    <property type="component" value="Unassembled WGS sequence"/>
</dbReference>
<dbReference type="RefSeq" id="WP_134341563.1">
    <property type="nucleotide sequence ID" value="NZ_SOPW01000028.1"/>
</dbReference>
<keyword evidence="3" id="KW-1185">Reference proteome</keyword>
<feature type="domain" description="Glutaredoxin" evidence="1">
    <location>
        <begin position="14"/>
        <end position="60"/>
    </location>
</feature>
<proteinExistence type="predicted"/>
<dbReference type="InterPro" id="IPR036249">
    <property type="entry name" value="Thioredoxin-like_sf"/>
</dbReference>
<gene>
    <name evidence="2" type="ORF">E3U55_16390</name>
</gene>